<dbReference type="Pfam" id="PF00168">
    <property type="entry name" value="C2"/>
    <property type="match status" value="1"/>
</dbReference>
<dbReference type="InterPro" id="IPR000008">
    <property type="entry name" value="C2_dom"/>
</dbReference>
<evidence type="ECO:0000259" key="1">
    <source>
        <dbReference type="Pfam" id="PF00168"/>
    </source>
</evidence>
<feature type="domain" description="C2" evidence="1">
    <location>
        <begin position="94"/>
        <end position="191"/>
    </location>
</feature>
<organism evidence="2">
    <name type="scientific">Guillardia theta</name>
    <name type="common">Cryptophyte</name>
    <name type="synonym">Cryptomonas phi</name>
    <dbReference type="NCBI Taxonomy" id="55529"/>
    <lineage>
        <taxon>Eukaryota</taxon>
        <taxon>Cryptophyceae</taxon>
        <taxon>Pyrenomonadales</taxon>
        <taxon>Geminigeraceae</taxon>
        <taxon>Guillardia</taxon>
    </lineage>
</organism>
<evidence type="ECO:0000313" key="2">
    <source>
        <dbReference type="EMBL" id="CAE2295341.1"/>
    </source>
</evidence>
<gene>
    <name evidence="2" type="ORF">GTHE00462_LOCUS13113</name>
</gene>
<name>A0A7S4KHP9_GUITH</name>
<dbReference type="GO" id="GO:0005544">
    <property type="term" value="F:calcium-dependent phospholipid binding"/>
    <property type="evidence" value="ECO:0007669"/>
    <property type="project" value="InterPro"/>
</dbReference>
<dbReference type="InterPro" id="IPR045052">
    <property type="entry name" value="Copine"/>
</dbReference>
<dbReference type="GO" id="GO:0005886">
    <property type="term" value="C:plasma membrane"/>
    <property type="evidence" value="ECO:0007669"/>
    <property type="project" value="TreeGrafter"/>
</dbReference>
<reference evidence="2" key="1">
    <citation type="submission" date="2021-01" db="EMBL/GenBank/DDBJ databases">
        <authorList>
            <person name="Corre E."/>
            <person name="Pelletier E."/>
            <person name="Niang G."/>
            <person name="Scheremetjew M."/>
            <person name="Finn R."/>
            <person name="Kale V."/>
            <person name="Holt S."/>
            <person name="Cochrane G."/>
            <person name="Meng A."/>
            <person name="Brown T."/>
            <person name="Cohen L."/>
        </authorList>
    </citation>
    <scope>NUCLEOTIDE SEQUENCE</scope>
    <source>
        <strain evidence="2">CCMP 2712</strain>
    </source>
</reference>
<dbReference type="PANTHER" id="PTHR10857">
    <property type="entry name" value="COPINE"/>
    <property type="match status" value="1"/>
</dbReference>
<dbReference type="GO" id="GO:0071277">
    <property type="term" value="P:cellular response to calcium ion"/>
    <property type="evidence" value="ECO:0007669"/>
    <property type="project" value="TreeGrafter"/>
</dbReference>
<dbReference type="SUPFAM" id="SSF49562">
    <property type="entry name" value="C2 domain (Calcium/lipid-binding domain, CaLB)"/>
    <property type="match status" value="1"/>
</dbReference>
<proteinExistence type="predicted"/>
<dbReference type="EMBL" id="HBKN01016685">
    <property type="protein sequence ID" value="CAE2295341.1"/>
    <property type="molecule type" value="Transcribed_RNA"/>
</dbReference>
<dbReference type="PANTHER" id="PTHR10857:SF106">
    <property type="entry name" value="C2 DOMAIN-CONTAINING PROTEIN"/>
    <property type="match status" value="1"/>
</dbReference>
<sequence length="680" mass="76232">MSTKLIDVVEVAEGESLVAHQKGGYEAEKALENIFRITCQPLTVGKINGKVITSTSLLGKDANHEGATFTAKMQPKITAGDDMELFFSCSNLVQLWHIKAYRQPKMLVNPNPFLIVKEKLDSGKWQEIGRTESAANTCHPTFSRSVLVRYKGFGVQQQLMVQALSYAKNIKNGIHLGECVFLLDDLVNSRTARVMKLPFLSADQAKNTGFLTINGSHHDVVEDGVWVTLNIRAENLLRPRRSLARKKDDLPNTFFEIWRHSIEGEKQVYKSETVACKSNPIWWPMALNGKKIRGSYSPDGVVWLRFFDQKEMSDLQHFFPAQPLGEAKIHLSRLKKGLRIPILDNWPENATNPYGIENHVPEDGPVLIIEDCKWLRLNKGAVLENELRYKTDLDYLQGLLENHQLDAAMREQIGNCILFVKSRSMYWAIQDALAENNQADQDLLERTVGSGTSFDAVTVASHASGQTFAMDFESAESKIDAISPVSARQKVSSFRERIREINMRASMRSISSKPSKASSFKETVDLSTDDKQVPEQVPKLHLSSGILSAAVAKDKLQKSNRPTSARVNFSAPQYQRFIRPQTARARMQKNESGGAAGKLSLSSVRPLSARTSCAYSHRSSLLSGAMTPNVEVLMFRESLRPILSNLMRQRSDQQHRADLFPTSRASLTPSGKFRFVSKYS</sequence>
<dbReference type="AlphaFoldDB" id="A0A7S4KHP9"/>
<protein>
    <recommendedName>
        <fullName evidence="1">C2 domain-containing protein</fullName>
    </recommendedName>
</protein>
<accession>A0A7S4KHP9</accession>
<dbReference type="InterPro" id="IPR035892">
    <property type="entry name" value="C2_domain_sf"/>
</dbReference>